<reference evidence="12" key="2">
    <citation type="submission" date="2022-01" db="EMBL/GenBank/DDBJ databases">
        <authorList>
            <person name="Hirooka S."/>
            <person name="Miyagishima S.Y."/>
        </authorList>
    </citation>
    <scope>NUCLEOTIDE SEQUENCE</scope>
    <source>
        <strain evidence="12">NBRC 102759</strain>
    </source>
</reference>
<evidence type="ECO:0000256" key="1">
    <source>
        <dbReference type="ARBA" id="ARBA00004370"/>
    </source>
</evidence>
<accession>A0A9C7Q0A8</accession>
<dbReference type="FunFam" id="3.40.50.300:FF:000109">
    <property type="entry name" value="Peroxisomal biogenesis factor 6"/>
    <property type="match status" value="1"/>
</dbReference>
<dbReference type="EMBL" id="BQMJ01000037">
    <property type="protein sequence ID" value="GJQ12777.1"/>
    <property type="molecule type" value="Genomic_DNA"/>
</dbReference>
<dbReference type="AlphaFoldDB" id="A0A9C7Q0A8"/>
<evidence type="ECO:0000313" key="13">
    <source>
        <dbReference type="Proteomes" id="UP001061958"/>
    </source>
</evidence>
<dbReference type="Proteomes" id="UP001061958">
    <property type="component" value="Unassembled WGS sequence"/>
</dbReference>
<dbReference type="GO" id="GO:0016558">
    <property type="term" value="P:protein import into peroxisome matrix"/>
    <property type="evidence" value="ECO:0007669"/>
    <property type="project" value="TreeGrafter"/>
</dbReference>
<dbReference type="Pfam" id="PF00004">
    <property type="entry name" value="AAA"/>
    <property type="match status" value="2"/>
</dbReference>
<evidence type="ECO:0000256" key="5">
    <source>
        <dbReference type="ARBA" id="ARBA00022801"/>
    </source>
</evidence>
<dbReference type="PROSITE" id="PS00674">
    <property type="entry name" value="AAA"/>
    <property type="match status" value="1"/>
</dbReference>
<keyword evidence="3" id="KW-0962">Peroxisome biogenesis</keyword>
<comment type="subcellular location">
    <subcellularLocation>
        <location evidence="1">Membrane</location>
    </subcellularLocation>
</comment>
<dbReference type="Gene3D" id="1.10.8.60">
    <property type="match status" value="1"/>
</dbReference>
<keyword evidence="13" id="KW-1185">Reference proteome</keyword>
<dbReference type="InterPro" id="IPR050168">
    <property type="entry name" value="AAA_ATPase_domain"/>
</dbReference>
<keyword evidence="6" id="KW-0067">ATP-binding</keyword>
<dbReference type="InterPro" id="IPR003593">
    <property type="entry name" value="AAA+_ATPase"/>
</dbReference>
<comment type="caution">
    <text evidence="12">The sequence shown here is derived from an EMBL/GenBank/DDBJ whole genome shotgun (WGS) entry which is preliminary data.</text>
</comment>
<evidence type="ECO:0000259" key="11">
    <source>
        <dbReference type="SMART" id="SM00382"/>
    </source>
</evidence>
<dbReference type="PANTHER" id="PTHR23077">
    <property type="entry name" value="AAA-FAMILY ATPASE"/>
    <property type="match status" value="1"/>
</dbReference>
<comment type="catalytic activity">
    <reaction evidence="10">
        <text>ATP + H2O = ADP + phosphate + H(+)</text>
        <dbReference type="Rhea" id="RHEA:13065"/>
        <dbReference type="ChEBI" id="CHEBI:15377"/>
        <dbReference type="ChEBI" id="CHEBI:15378"/>
        <dbReference type="ChEBI" id="CHEBI:30616"/>
        <dbReference type="ChEBI" id="CHEBI:43474"/>
        <dbReference type="ChEBI" id="CHEBI:456216"/>
    </reaction>
    <physiologicalReaction direction="left-to-right" evidence="10">
        <dbReference type="Rhea" id="RHEA:13066"/>
    </physiologicalReaction>
</comment>
<evidence type="ECO:0000256" key="2">
    <source>
        <dbReference type="ARBA" id="ARBA00006914"/>
    </source>
</evidence>
<name>A0A9C7Q0A8_9RHOD</name>
<dbReference type="GO" id="GO:0005778">
    <property type="term" value="C:peroxisomal membrane"/>
    <property type="evidence" value="ECO:0007669"/>
    <property type="project" value="TreeGrafter"/>
</dbReference>
<evidence type="ECO:0000313" key="12">
    <source>
        <dbReference type="EMBL" id="GJQ12777.1"/>
    </source>
</evidence>
<evidence type="ECO:0000256" key="7">
    <source>
        <dbReference type="ARBA" id="ARBA00023136"/>
    </source>
</evidence>
<dbReference type="SMART" id="SM00382">
    <property type="entry name" value="AAA"/>
    <property type="match status" value="1"/>
</dbReference>
<dbReference type="InterPro" id="IPR027417">
    <property type="entry name" value="P-loop_NTPase"/>
</dbReference>
<proteinExistence type="inferred from homology"/>
<protein>
    <recommendedName>
        <fullName evidence="8">Peroxisomal ATPase PEX6</fullName>
    </recommendedName>
    <alternativeName>
        <fullName evidence="9">Peroxin-6</fullName>
    </alternativeName>
</protein>
<evidence type="ECO:0000256" key="9">
    <source>
        <dbReference type="ARBA" id="ARBA00034920"/>
    </source>
</evidence>
<keyword evidence="7" id="KW-0472">Membrane</keyword>
<feature type="domain" description="AAA+ ATPase" evidence="11">
    <location>
        <begin position="621"/>
        <end position="769"/>
    </location>
</feature>
<dbReference type="InterPro" id="IPR003960">
    <property type="entry name" value="ATPase_AAA_CS"/>
</dbReference>
<comment type="similarity">
    <text evidence="2">Belongs to the AAA ATPase family.</text>
</comment>
<evidence type="ECO:0000256" key="3">
    <source>
        <dbReference type="ARBA" id="ARBA00022593"/>
    </source>
</evidence>
<reference evidence="12" key="1">
    <citation type="journal article" date="2022" name="Proc. Natl. Acad. Sci. U.S.A.">
        <title>Life cycle and functional genomics of the unicellular red alga Galdieria for elucidating algal and plant evolution and industrial use.</title>
        <authorList>
            <person name="Hirooka S."/>
            <person name="Itabashi T."/>
            <person name="Ichinose T.M."/>
            <person name="Onuma R."/>
            <person name="Fujiwara T."/>
            <person name="Yamashita S."/>
            <person name="Jong L.W."/>
            <person name="Tomita R."/>
            <person name="Iwane A.H."/>
            <person name="Miyagishima S.Y."/>
        </authorList>
    </citation>
    <scope>NUCLEOTIDE SEQUENCE</scope>
    <source>
        <strain evidence="12">NBRC 102759</strain>
    </source>
</reference>
<dbReference type="InterPro" id="IPR003959">
    <property type="entry name" value="ATPase_AAA_core"/>
</dbReference>
<dbReference type="OrthoDB" id="5886at2759"/>
<evidence type="ECO:0000256" key="8">
    <source>
        <dbReference type="ARBA" id="ARBA00034811"/>
    </source>
</evidence>
<sequence length="889" mass="100993">MNIVCPCSFVIKDPFISRNTLDNLKWFPLAKIPFQAYRQIRRNQPSLSGVRNVVLLPIDILREAQVTSGGWVLVWKRSENGAEPLQYAKILATELILDVAPSEYTFLKQVAWLSPGLYFLTRGADMVSIEVVQRRKQFGVKDVFPFSLRGRKIPIVSEIAVARVKDAKPLQEWEDLFVSFSLKRYFHKPRLLRLGEIFAVVVTHELLFDWFHYSFAMEKIPPLNKIDFYEYYLTDIGRKIFFFRVEKLLVVGSVISVEEPALIDPEISKVSQVSGICSMIPNDLHLFDLQEHYLMENVEVLSKHSSCINPDLFDKLKVLLENHLTKGYIRSVWWRSFSCGILLYGSDDVGLHLLVHDVCYSMGLPVFDIDCLRFFGSIEDQQNGVSHMEQFLSLLHERYLEFQPCALLLRNFTALDSSSERANMSSSRTSFKTRLFSKIEALMNDVRNGHSMKGCDSQSSSIIFATCERADDLDPQLRSLFVYELEVSVPSEDIRKRYLEILLRKVPIVDRMSSEFAMKYSKALRSYTSKMLYFWCSQVALHCLTRVVKDNFNIPEEAVATATKNMEDRTNMSVIKSSLRVPKITWKDIGGLSNVRELVIESIQLPLLYPELYKNTSQVQHRSGLLFYGPPGTGKTLLAKAIANECGCSFLSVKGPELMNMYVGESEKNIRDIFSKAREASPCVVFFDELDSLAPMRGQSSDGGGVMDRVVSQLLTEMDDLHNSGKIKQKDSSSLGVIVVGATNRPDLLDSALLRPGRFDKLIYVGSPETVEARFEVLSALTRKFVFSDDVDLMTIAKCCPKIVSGADLYGLCADAWLFAAKRTIRIQEQSVQIQHDSVALDEGLEVVVCQQDFLDANSRLSPSLSEEMLSHYKELVKRFSSTEQRGRH</sequence>
<dbReference type="GO" id="GO:0016887">
    <property type="term" value="F:ATP hydrolysis activity"/>
    <property type="evidence" value="ECO:0007669"/>
    <property type="project" value="InterPro"/>
</dbReference>
<dbReference type="Gene3D" id="3.40.50.300">
    <property type="entry name" value="P-loop containing nucleotide triphosphate hydrolases"/>
    <property type="match status" value="2"/>
</dbReference>
<dbReference type="GO" id="GO:0005524">
    <property type="term" value="F:ATP binding"/>
    <property type="evidence" value="ECO:0007669"/>
    <property type="project" value="UniProtKB-KW"/>
</dbReference>
<evidence type="ECO:0000256" key="4">
    <source>
        <dbReference type="ARBA" id="ARBA00022741"/>
    </source>
</evidence>
<keyword evidence="4" id="KW-0547">Nucleotide-binding</keyword>
<evidence type="ECO:0000256" key="6">
    <source>
        <dbReference type="ARBA" id="ARBA00022840"/>
    </source>
</evidence>
<dbReference type="PANTHER" id="PTHR23077:SF9">
    <property type="entry name" value="PEROXISOMAL ATPASE PEX6"/>
    <property type="match status" value="1"/>
</dbReference>
<dbReference type="SUPFAM" id="SSF52540">
    <property type="entry name" value="P-loop containing nucleoside triphosphate hydrolases"/>
    <property type="match status" value="2"/>
</dbReference>
<dbReference type="GO" id="GO:0005829">
    <property type="term" value="C:cytosol"/>
    <property type="evidence" value="ECO:0007669"/>
    <property type="project" value="TreeGrafter"/>
</dbReference>
<keyword evidence="5" id="KW-0378">Hydrolase</keyword>
<gene>
    <name evidence="12" type="ORF">GpartN1_g4568.t1</name>
</gene>
<organism evidence="12 13">
    <name type="scientific">Galdieria partita</name>
    <dbReference type="NCBI Taxonomy" id="83374"/>
    <lineage>
        <taxon>Eukaryota</taxon>
        <taxon>Rhodophyta</taxon>
        <taxon>Bangiophyceae</taxon>
        <taxon>Galdieriales</taxon>
        <taxon>Galdieriaceae</taxon>
        <taxon>Galdieria</taxon>
    </lineage>
</organism>
<evidence type="ECO:0000256" key="10">
    <source>
        <dbReference type="ARBA" id="ARBA00048778"/>
    </source>
</evidence>